<dbReference type="Proteomes" id="UP000293874">
    <property type="component" value="Unassembled WGS sequence"/>
</dbReference>
<feature type="transmembrane region" description="Helical" evidence="2">
    <location>
        <begin position="290"/>
        <end position="313"/>
    </location>
</feature>
<name>A0A4Q7N4R0_9BACT</name>
<feature type="compositionally biased region" description="Polar residues" evidence="1">
    <location>
        <begin position="371"/>
        <end position="380"/>
    </location>
</feature>
<dbReference type="OrthoDB" id="679074at2"/>
<reference evidence="3 4" key="1">
    <citation type="submission" date="2019-02" db="EMBL/GenBank/DDBJ databases">
        <title>Genomic Encyclopedia of Type Strains, Phase IV (KMG-IV): sequencing the most valuable type-strain genomes for metagenomic binning, comparative biology and taxonomic classification.</title>
        <authorList>
            <person name="Goeker M."/>
        </authorList>
    </citation>
    <scope>NUCLEOTIDE SEQUENCE [LARGE SCALE GENOMIC DNA]</scope>
    <source>
        <strain evidence="3 4">DSM 18116</strain>
    </source>
</reference>
<gene>
    <name evidence="3" type="ORF">EV199_1867</name>
</gene>
<keyword evidence="4" id="KW-1185">Reference proteome</keyword>
<keyword evidence="2" id="KW-1133">Transmembrane helix</keyword>
<dbReference type="AlphaFoldDB" id="A0A4Q7N4R0"/>
<organism evidence="3 4">
    <name type="scientific">Pseudobacter ginsenosidimutans</name>
    <dbReference type="NCBI Taxonomy" id="661488"/>
    <lineage>
        <taxon>Bacteria</taxon>
        <taxon>Pseudomonadati</taxon>
        <taxon>Bacteroidota</taxon>
        <taxon>Chitinophagia</taxon>
        <taxon>Chitinophagales</taxon>
        <taxon>Chitinophagaceae</taxon>
        <taxon>Pseudobacter</taxon>
    </lineage>
</organism>
<feature type="region of interest" description="Disordered" evidence="1">
    <location>
        <begin position="335"/>
        <end position="392"/>
    </location>
</feature>
<keyword evidence="2" id="KW-0812">Transmembrane</keyword>
<dbReference type="EMBL" id="SGXA01000001">
    <property type="protein sequence ID" value="RZS75991.1"/>
    <property type="molecule type" value="Genomic_DNA"/>
</dbReference>
<protein>
    <recommendedName>
        <fullName evidence="5">GYF domain-containing protein</fullName>
    </recommendedName>
</protein>
<feature type="region of interest" description="Disordered" evidence="1">
    <location>
        <begin position="237"/>
        <end position="260"/>
    </location>
</feature>
<dbReference type="RefSeq" id="WP_130540317.1">
    <property type="nucleotide sequence ID" value="NZ_CP042431.1"/>
</dbReference>
<evidence type="ECO:0000256" key="1">
    <source>
        <dbReference type="SAM" id="MobiDB-lite"/>
    </source>
</evidence>
<evidence type="ECO:0008006" key="5">
    <source>
        <dbReference type="Google" id="ProtNLM"/>
    </source>
</evidence>
<sequence>MNKYLLLRDNKQTGPYTVEELVKKGIKPYDLVWLEGRSAAWRYPSEIDELKAFAPVVEEQPYDRFYKRSSSAQQHAIHAAQQQLGKQEQSLPAVEHTSTPAFTAQTNTAVQGNTEQTIAAAVNSPKETSENIPVSKPVVKTGTGKVYVTLPAGFRQKQAVQQTGSEEIVKTQPVQAKKETTVPVTQAFSGNMESDKQEEARVSQEAAKALEARAAALAESIQAAAAAASKKQTAQQAIQQWNQQSNTSKTQQAKTPVEQPANFSSLINKQQEETVPVIPMRNQSGRKHLLLMRSIVAACLLLGGIVIGMALTYSKSGSENQKALDQLVQRLQEREAQRQAGIQPEQKAGETTAPNNAEYAEESTPPDGEQSHIQDNNSGRQLAEKDKQLPPVVNNNDAAVTFQEKDPQEMKVTQAVITRKDEPRPVREADVAAAREKIYQMVQVAASPFRTGVLGGISNLYFTVSNTSSFPLDQIELEIKYLGPENRVVKVQRLLFNDVGAGAQKTLEAPRTSRGVSIDYVITKINSRALGIARTGF</sequence>
<evidence type="ECO:0000256" key="2">
    <source>
        <dbReference type="SAM" id="Phobius"/>
    </source>
</evidence>
<evidence type="ECO:0000313" key="3">
    <source>
        <dbReference type="EMBL" id="RZS75991.1"/>
    </source>
</evidence>
<feature type="compositionally biased region" description="Polar residues" evidence="1">
    <location>
        <begin position="241"/>
        <end position="254"/>
    </location>
</feature>
<evidence type="ECO:0000313" key="4">
    <source>
        <dbReference type="Proteomes" id="UP000293874"/>
    </source>
</evidence>
<keyword evidence="2" id="KW-0472">Membrane</keyword>
<proteinExistence type="predicted"/>
<comment type="caution">
    <text evidence="3">The sequence shown here is derived from an EMBL/GenBank/DDBJ whole genome shotgun (WGS) entry which is preliminary data.</text>
</comment>
<accession>A0A4Q7N4R0</accession>